<keyword evidence="2" id="KW-1185">Reference proteome</keyword>
<accession>A0ACC0WD21</accession>
<sequence length="237" mass="27290">MKHGDLVGASVPVPPEVKDMTTLARMAEMMESKQLEMAQLLQHHRVVLDKLSSGRSTVEKRMEGISMLTYHGRVVNVALPRKDIDVQASANQRRHMTMVASNSEGSRRCMVYFDQDKFTSLCEVADALQPEFIPPDLKERLQIEIFSLRKANCDGLEYYVSRFHTIICQVRDMSHIDQITWFRHGLVMRIREEVAYRRFTTGVQGYFIALELERSHPQSPVARRDDQNVNSAEHGDR</sequence>
<dbReference type="EMBL" id="CM047581">
    <property type="protein sequence ID" value="KAI9916657.1"/>
    <property type="molecule type" value="Genomic_DNA"/>
</dbReference>
<organism evidence="1 2">
    <name type="scientific">Peronosclerospora sorghi</name>
    <dbReference type="NCBI Taxonomy" id="230839"/>
    <lineage>
        <taxon>Eukaryota</taxon>
        <taxon>Sar</taxon>
        <taxon>Stramenopiles</taxon>
        <taxon>Oomycota</taxon>
        <taxon>Peronosporomycetes</taxon>
        <taxon>Peronosporales</taxon>
        <taxon>Peronosporaceae</taxon>
        <taxon>Peronosclerospora</taxon>
    </lineage>
</organism>
<proteinExistence type="predicted"/>
<protein>
    <submittedName>
        <fullName evidence="1">Uncharacterized protein</fullName>
    </submittedName>
</protein>
<dbReference type="Proteomes" id="UP001163321">
    <property type="component" value="Chromosome 2"/>
</dbReference>
<evidence type="ECO:0000313" key="2">
    <source>
        <dbReference type="Proteomes" id="UP001163321"/>
    </source>
</evidence>
<name>A0ACC0WD21_9STRA</name>
<comment type="caution">
    <text evidence="1">The sequence shown here is derived from an EMBL/GenBank/DDBJ whole genome shotgun (WGS) entry which is preliminary data.</text>
</comment>
<evidence type="ECO:0000313" key="1">
    <source>
        <dbReference type="EMBL" id="KAI9916657.1"/>
    </source>
</evidence>
<reference evidence="1 2" key="1">
    <citation type="journal article" date="2022" name="bioRxiv">
        <title>The genome of the oomycete Peronosclerospora sorghi, a cosmopolitan pathogen of maize and sorghum, is inflated with dispersed pseudogenes.</title>
        <authorList>
            <person name="Fletcher K."/>
            <person name="Martin F."/>
            <person name="Isakeit T."/>
            <person name="Cavanaugh K."/>
            <person name="Magill C."/>
            <person name="Michelmore R."/>
        </authorList>
    </citation>
    <scope>NUCLEOTIDE SEQUENCE [LARGE SCALE GENOMIC DNA]</scope>
    <source>
        <strain evidence="1">P6</strain>
    </source>
</reference>
<gene>
    <name evidence="1" type="ORF">PsorP6_017905</name>
</gene>